<reference evidence="1" key="2">
    <citation type="journal article" date="2022" name="New Phytol.">
        <title>Evolutionary transition to the ectomycorrhizal habit in the genomes of a hyperdiverse lineage of mushroom-forming fungi.</title>
        <authorList>
            <person name="Looney B."/>
            <person name="Miyauchi S."/>
            <person name="Morin E."/>
            <person name="Drula E."/>
            <person name="Courty P.E."/>
            <person name="Kohler A."/>
            <person name="Kuo A."/>
            <person name="LaButti K."/>
            <person name="Pangilinan J."/>
            <person name="Lipzen A."/>
            <person name="Riley R."/>
            <person name="Andreopoulos W."/>
            <person name="He G."/>
            <person name="Johnson J."/>
            <person name="Nolan M."/>
            <person name="Tritt A."/>
            <person name="Barry K.W."/>
            <person name="Grigoriev I.V."/>
            <person name="Nagy L.G."/>
            <person name="Hibbett D."/>
            <person name="Henrissat B."/>
            <person name="Matheny P.B."/>
            <person name="Labbe J."/>
            <person name="Martin F.M."/>
        </authorList>
    </citation>
    <scope>NUCLEOTIDE SEQUENCE</scope>
    <source>
        <strain evidence="1">FP105234-sp</strain>
    </source>
</reference>
<keyword evidence="2" id="KW-1185">Reference proteome</keyword>
<evidence type="ECO:0000313" key="2">
    <source>
        <dbReference type="Proteomes" id="UP000814033"/>
    </source>
</evidence>
<accession>A0ACB8RBS8</accession>
<sequence>MSTTAHEAHKPTIPKTITIDARQPDRPSTGIPLGARTLSRHEPIAPSSRLPIEFRTLSLQVEYNGGPVDVEDRGKGAAVKGEAKALNSLDWHEIALGEALQRLSVSPQAGLDAAQAARRRALYGANQISPPPNRMFRKVSEWVFGGFGSLLLAGSIVCFICWKPLGNPHPDSSNLALAVVLLVVVALQAVFNAWQDFSTSRVMASIKDMLPADVLVLRDGAQTTIPAAALVPGDLVYIVMGQKVPADMRLVEVTSDLRFDRSVLTGESEAVSGRLEKTDDNILETKNIALQGTLCVNGSGVGLVFQIGDNTVFGRIAKMSSASPTQMTTMQREILRFVIIIAGLALLVAVMTVIIWAAWLKPTFPHYITTSSLLIDLVSIMIAFIPDGLPMTVTVSLAKVAHTLSQHKVLCKSLSIVETLGCVNVLCSDKTGTLTQNKMHVEDAAVLDVSFTPATLKDQLATGTAAITENLRQLPAVSALCNAATFEAGMGEKERTIIGDATDSAILAFADGLDSVHTARSAWQHVYKMNFNSRKKYMLTLSKLIHTNGMPDDPPAPLASWDGARTDDLLLCVKGAPDVLLPRCTHVLDPAGGPPRALSLEAQHRIVGIHERWAAQGRRVLLLARRLIPHHVVPKHIAPFSEEFEDFVEDATAQLVIVGLLGLIDPLKPDIPETVRICREAGIRFFVVTGDHPATAVAIAALAGIISNVGAVHHYADLVSEDTEKAADASNQPADRPLQSIVISGSELDMVTTHTVMDRLCAYEEIVFARTTPEQKLRIVKAFQARNSIVAMTGDGVNDAPSLRAADCGIAMGGGSDVAREAADMVLLEDFSAIVVALEYGRLVFDNLKKTCMYLLPAGSFSELMPILLNILIGVPQLLSNIQMIVICVGTDVLPALAMCFEPPESGLLSRPPRNTRVDRLADWKLYLHAYVFLGIIESLCAFSMSFWFLQRRGLPFSSLALGFGNWPGLTDELLHEAQSVFFFTLIIMQWGNLLATRTRKSSILQQPPSWGINKTIVPAALTALAIGIFFSYPSFFHTIFKTHGIPAEYFFLPMAFGLGILMLDEIRKLVVRTYPNGFLAKIAW</sequence>
<organism evidence="1 2">
    <name type="scientific">Auriscalpium vulgare</name>
    <dbReference type="NCBI Taxonomy" id="40419"/>
    <lineage>
        <taxon>Eukaryota</taxon>
        <taxon>Fungi</taxon>
        <taxon>Dikarya</taxon>
        <taxon>Basidiomycota</taxon>
        <taxon>Agaricomycotina</taxon>
        <taxon>Agaricomycetes</taxon>
        <taxon>Russulales</taxon>
        <taxon>Auriscalpiaceae</taxon>
        <taxon>Auriscalpium</taxon>
    </lineage>
</organism>
<comment type="caution">
    <text evidence="1">The sequence shown here is derived from an EMBL/GenBank/DDBJ whole genome shotgun (WGS) entry which is preliminary data.</text>
</comment>
<gene>
    <name evidence="1" type="ORF">FA95DRAFT_1565264</name>
</gene>
<dbReference type="Proteomes" id="UP000814033">
    <property type="component" value="Unassembled WGS sequence"/>
</dbReference>
<name>A0ACB8RBS8_9AGAM</name>
<proteinExistence type="predicted"/>
<protein>
    <submittedName>
        <fullName evidence="1">Sodium-potassium ATPase</fullName>
    </submittedName>
</protein>
<reference evidence="1" key="1">
    <citation type="submission" date="2021-02" db="EMBL/GenBank/DDBJ databases">
        <authorList>
            <consortium name="DOE Joint Genome Institute"/>
            <person name="Ahrendt S."/>
            <person name="Looney B.P."/>
            <person name="Miyauchi S."/>
            <person name="Morin E."/>
            <person name="Drula E."/>
            <person name="Courty P.E."/>
            <person name="Chicoki N."/>
            <person name="Fauchery L."/>
            <person name="Kohler A."/>
            <person name="Kuo A."/>
            <person name="Labutti K."/>
            <person name="Pangilinan J."/>
            <person name="Lipzen A."/>
            <person name="Riley R."/>
            <person name="Andreopoulos W."/>
            <person name="He G."/>
            <person name="Johnson J."/>
            <person name="Barry K.W."/>
            <person name="Grigoriev I.V."/>
            <person name="Nagy L."/>
            <person name="Hibbett D."/>
            <person name="Henrissat B."/>
            <person name="Matheny P.B."/>
            <person name="Labbe J."/>
            <person name="Martin F."/>
        </authorList>
    </citation>
    <scope>NUCLEOTIDE SEQUENCE</scope>
    <source>
        <strain evidence="1">FP105234-sp</strain>
    </source>
</reference>
<evidence type="ECO:0000313" key="1">
    <source>
        <dbReference type="EMBL" id="KAI0041569.1"/>
    </source>
</evidence>
<dbReference type="EMBL" id="MU276115">
    <property type="protein sequence ID" value="KAI0041569.1"/>
    <property type="molecule type" value="Genomic_DNA"/>
</dbReference>